<dbReference type="Proteomes" id="UP000767854">
    <property type="component" value="Unassembled WGS sequence"/>
</dbReference>
<comment type="caution">
    <text evidence="2">The sequence shown here is derived from an EMBL/GenBank/DDBJ whole genome shotgun (WGS) entry which is preliminary data.</text>
</comment>
<feature type="transmembrane region" description="Helical" evidence="1">
    <location>
        <begin position="41"/>
        <end position="62"/>
    </location>
</feature>
<gene>
    <name evidence="2" type="ORF">JOC49_000357</name>
</gene>
<proteinExistence type="predicted"/>
<feature type="transmembrane region" description="Helical" evidence="1">
    <location>
        <begin position="12"/>
        <end position="29"/>
    </location>
</feature>
<keyword evidence="1" id="KW-0472">Membrane</keyword>
<accession>A0ABS2MN68</accession>
<dbReference type="RefSeq" id="WP_204661594.1">
    <property type="nucleotide sequence ID" value="NZ_JAFBDT010000002.1"/>
</dbReference>
<keyword evidence="3" id="KW-1185">Reference proteome</keyword>
<keyword evidence="1" id="KW-0812">Transmembrane</keyword>
<dbReference type="InterPro" id="IPR024529">
    <property type="entry name" value="ECF_trnsprt_substrate-spec"/>
</dbReference>
<organism evidence="2 3">
    <name type="scientific">Fusibacter tunisiensis</name>
    <dbReference type="NCBI Taxonomy" id="1008308"/>
    <lineage>
        <taxon>Bacteria</taxon>
        <taxon>Bacillati</taxon>
        <taxon>Bacillota</taxon>
        <taxon>Clostridia</taxon>
        <taxon>Eubacteriales</taxon>
        <taxon>Eubacteriales Family XII. Incertae Sedis</taxon>
        <taxon>Fusibacter</taxon>
    </lineage>
</organism>
<name>A0ABS2MN68_9FIRM</name>
<feature type="transmembrane region" description="Helical" evidence="1">
    <location>
        <begin position="74"/>
        <end position="92"/>
    </location>
</feature>
<dbReference type="Pfam" id="PF12822">
    <property type="entry name" value="ECF_trnsprt"/>
    <property type="match status" value="1"/>
</dbReference>
<evidence type="ECO:0000313" key="2">
    <source>
        <dbReference type="EMBL" id="MBM7560843.1"/>
    </source>
</evidence>
<dbReference type="Gene3D" id="1.10.1760.20">
    <property type="match status" value="1"/>
</dbReference>
<evidence type="ECO:0000313" key="3">
    <source>
        <dbReference type="Proteomes" id="UP000767854"/>
    </source>
</evidence>
<reference evidence="2 3" key="1">
    <citation type="submission" date="2021-01" db="EMBL/GenBank/DDBJ databases">
        <title>Genomic Encyclopedia of Type Strains, Phase IV (KMG-IV): sequencing the most valuable type-strain genomes for metagenomic binning, comparative biology and taxonomic classification.</title>
        <authorList>
            <person name="Goeker M."/>
        </authorList>
    </citation>
    <scope>NUCLEOTIDE SEQUENCE [LARGE SCALE GENOMIC DNA]</scope>
    <source>
        <strain evidence="2 3">DSM 24436</strain>
    </source>
</reference>
<feature type="transmembrane region" description="Helical" evidence="1">
    <location>
        <begin position="122"/>
        <end position="147"/>
    </location>
</feature>
<keyword evidence="1" id="KW-1133">Transmembrane helix</keyword>
<dbReference type="EMBL" id="JAFBDT010000002">
    <property type="protein sequence ID" value="MBM7560843.1"/>
    <property type="molecule type" value="Genomic_DNA"/>
</dbReference>
<feature type="transmembrane region" description="Helical" evidence="1">
    <location>
        <begin position="99"/>
        <end position="116"/>
    </location>
</feature>
<protein>
    <submittedName>
        <fullName evidence="2">Membrane protein</fullName>
    </submittedName>
</protein>
<sequence>MNFNVQRVTQTGVMIALSVVGAMIKVPAITGTPALDSLPAFFAAVFLGPWYGAITGVLGHLATALTAGFPLGPLHLLVAFEMGIVVLVFGRLHQWHKWGAFFVAFVMNGILSPLSFVPFLGYGFFTAMVVPLMVATGLNLGLAYVLIHGRQWVLKQNHA</sequence>
<evidence type="ECO:0000256" key="1">
    <source>
        <dbReference type="SAM" id="Phobius"/>
    </source>
</evidence>